<feature type="coiled-coil region" evidence="1">
    <location>
        <begin position="173"/>
        <end position="273"/>
    </location>
</feature>
<sequence>MSGNHLESTSTSQAGLSRDPSLSASDSRHSFDSAEASSGNDMFSPQNNILRADLIVRQDSIDSQNSGPSHSFRKTCNDNQSNHSSIHTRAAESFGASAFKQAEQNSNACMSPPCSNAGSSKGSLETAELTIEELRSGAKMRERYTKMLTHDVEVLKNEMSGQSRSQATLTMELSASQQECNGLKQEIEHLKKSLEETAKKNSVTRDLRLHSTDMDELQKEMEEEIRFHKESNADLTEQLHKTQESNIELLSILQELETIIETQKSEIQNLSQDSKLQIENQFLSAKTQLSTESDTKTQPTQEPGEYSPEAIHNTKLQLQQLQEAQEEQKNVIQMLEKSVEEKDDKIEMERNLKTQAILDSELKWRLQVAAKEEEVTNLEAKLSKAAKYQINRNLEVDTEHETDQAKEINVLRRKVEELEKDCNELTEENLELLLKLKQSTNSTLICETEVSQLQKPQHELRNKETLFEHASTSEKSQAQCPDLERKSRVADIQLQTYKENAVHLEDELQKLHVQVEEQRIELHALQKLIENYEAKEKTEDLQLLLPNVICEPSTPNNLPDILLEIRKLLDHTLKLTKRHGLSLNLSVDCNDICCFHNLELTCNKPLTCKEQLHEILDSLSKTNKCFEGECDRCGVMFKYSKEDTLDTQEEDIKLELESLKKHDNCNSYQGLGNSGEVIQPDLCKEQAEEDIKVVRKQLNTPEDQIASVYEENILLKEKIQSLEREVGSSSKSSEELKKEIIILSSSMESHISASKVLERLSSELGKGKKDLEQHLFDIEKENMQLLERISALEAQLRYLTDEKETCLVKLQNSEAETMKLRDEIKKLEIEMETQKGDMRLNVEDMRNRWLEALEECEYLKKANPKLQLTAENLIDECASLQKFNWDLRRQNTDLHSRCTILESQLKDTQGKFSEFSVKIDTLEAEFLMIVEEVSLKEKTLKSELESLAIEDREQREKVMQENISLNDMYSEKVVEAENLQKELIHLIDQISVAHDKQETVSSEAILEVYVLRAEKAKLEASLKDLTSKYAITQRKLSIMEAEAEAKVQQLTGELTALRNNQDILMTKNDNLLVSQENLKIIEEKQRSVITGLEINLKASKYEELQLAEEISSLKEQLQRANLLQDEVLSLKTSLSEASFENQRVKASFDLLCKDHEDMKTEKDSLVEKINGMQQSLLELDNCQRSKIALEEKILRLEGDLATKEALYAQNAELRFELSKHKRANAELQRKIQHLEEDLEGYLNGVPVHQKPQQLKTTVMHDQLNSVGHADLGTECIDAVCSTKDEKQHLEILGVQSTDYLLKIQSLEIELAEALEANDMYKTQLRRFLSEEQTFSDTSMTAGSHNESDDRRQRNSISFLEVELRDIRERYLQLSLRYAEVEAQREELVLKLKSTNNTKSWFS</sequence>
<feature type="coiled-coil region" evidence="1">
    <location>
        <begin position="311"/>
        <end position="435"/>
    </location>
</feature>
<feature type="compositionally biased region" description="Polar residues" evidence="2">
    <location>
        <begin position="1"/>
        <end position="25"/>
    </location>
</feature>
<evidence type="ECO:0000256" key="2">
    <source>
        <dbReference type="SAM" id="MobiDB-lite"/>
    </source>
</evidence>
<gene>
    <name evidence="3" type="primary">LOC110700146</name>
</gene>
<dbReference type="PANTHER" id="PTHR47270">
    <property type="entry name" value="PROTEIN MLP1-LIKE"/>
    <property type="match status" value="1"/>
</dbReference>
<proteinExistence type="predicted"/>
<evidence type="ECO:0000256" key="1">
    <source>
        <dbReference type="SAM" id="Coils"/>
    </source>
</evidence>
<dbReference type="SUPFAM" id="SSF57997">
    <property type="entry name" value="Tropomyosin"/>
    <property type="match status" value="1"/>
</dbReference>
<dbReference type="Proteomes" id="UP000596660">
    <property type="component" value="Unplaced"/>
</dbReference>
<dbReference type="EnsemblPlants" id="AUR62035493-RA">
    <property type="protein sequence ID" value="AUR62035493-RA:cds"/>
    <property type="gene ID" value="AUR62035493"/>
</dbReference>
<organism evidence="3 4">
    <name type="scientific">Chenopodium quinoa</name>
    <name type="common">Quinoa</name>
    <dbReference type="NCBI Taxonomy" id="63459"/>
    <lineage>
        <taxon>Eukaryota</taxon>
        <taxon>Viridiplantae</taxon>
        <taxon>Streptophyta</taxon>
        <taxon>Embryophyta</taxon>
        <taxon>Tracheophyta</taxon>
        <taxon>Spermatophyta</taxon>
        <taxon>Magnoliopsida</taxon>
        <taxon>eudicotyledons</taxon>
        <taxon>Gunneridae</taxon>
        <taxon>Pentapetalae</taxon>
        <taxon>Caryophyllales</taxon>
        <taxon>Chenopodiaceae</taxon>
        <taxon>Chenopodioideae</taxon>
        <taxon>Atripliceae</taxon>
        <taxon>Chenopodium</taxon>
    </lineage>
</organism>
<protein>
    <submittedName>
        <fullName evidence="3">Uncharacterized protein</fullName>
    </submittedName>
</protein>
<reference evidence="3" key="1">
    <citation type="journal article" date="2017" name="Nature">
        <title>The genome of Chenopodium quinoa.</title>
        <authorList>
            <person name="Jarvis D.E."/>
            <person name="Ho Y.S."/>
            <person name="Lightfoot D.J."/>
            <person name="Schmoeckel S.M."/>
            <person name="Li B."/>
            <person name="Borm T.J.A."/>
            <person name="Ohyanagi H."/>
            <person name="Mineta K."/>
            <person name="Michell C.T."/>
            <person name="Saber N."/>
            <person name="Kharbatia N.M."/>
            <person name="Rupper R.R."/>
            <person name="Sharp A.R."/>
            <person name="Dally N."/>
            <person name="Boughton B.A."/>
            <person name="Woo Y.H."/>
            <person name="Gao G."/>
            <person name="Schijlen E.G.W.M."/>
            <person name="Guo X."/>
            <person name="Momin A.A."/>
            <person name="Negrao S."/>
            <person name="Al-Babili S."/>
            <person name="Gehring C."/>
            <person name="Roessner U."/>
            <person name="Jung C."/>
            <person name="Murphy K."/>
            <person name="Arold S.T."/>
            <person name="Gojobori T."/>
            <person name="van der Linden C.G."/>
            <person name="van Loo E.N."/>
            <person name="Jellen E.N."/>
            <person name="Maughan P.J."/>
            <person name="Tester M."/>
        </authorList>
    </citation>
    <scope>NUCLEOTIDE SEQUENCE [LARGE SCALE GENOMIC DNA]</scope>
    <source>
        <strain evidence="3">cv. PI 614886</strain>
    </source>
</reference>
<feature type="coiled-coil region" evidence="1">
    <location>
        <begin position="1363"/>
        <end position="1397"/>
    </location>
</feature>
<feature type="region of interest" description="Disordered" evidence="2">
    <location>
        <begin position="287"/>
        <end position="307"/>
    </location>
</feature>
<keyword evidence="4" id="KW-1185">Reference proteome</keyword>
<accession>A0A803MUI1</accession>
<dbReference type="PANTHER" id="PTHR47270:SF13">
    <property type="entry name" value="HEAVY CHAIN-LIKE PROTEIN, PUTATIVE-RELATED"/>
    <property type="match status" value="1"/>
</dbReference>
<name>A0A803MUI1_CHEQI</name>
<dbReference type="Gramene" id="AUR62035493-RA">
    <property type="protein sequence ID" value="AUR62035493-RA:cds"/>
    <property type="gene ID" value="AUR62035493"/>
</dbReference>
<reference evidence="3" key="2">
    <citation type="submission" date="2021-03" db="UniProtKB">
        <authorList>
            <consortium name="EnsemblPlants"/>
        </authorList>
    </citation>
    <scope>IDENTIFICATION</scope>
</reference>
<feature type="region of interest" description="Disordered" evidence="2">
    <location>
        <begin position="1"/>
        <end position="85"/>
    </location>
</feature>
<feature type="coiled-coil region" evidence="1">
    <location>
        <begin position="705"/>
        <end position="739"/>
    </location>
</feature>
<feature type="coiled-coil region" evidence="1">
    <location>
        <begin position="494"/>
        <end position="535"/>
    </location>
</feature>
<keyword evidence="1" id="KW-0175">Coiled coil</keyword>
<feature type="coiled-coil region" evidence="1">
    <location>
        <begin position="1015"/>
        <end position="1060"/>
    </location>
</feature>
<feature type="coiled-coil region" evidence="1">
    <location>
        <begin position="1172"/>
        <end position="1244"/>
    </location>
</feature>
<dbReference type="OMA" id="CKWTETW"/>
<evidence type="ECO:0000313" key="4">
    <source>
        <dbReference type="Proteomes" id="UP000596660"/>
    </source>
</evidence>
<evidence type="ECO:0000313" key="3">
    <source>
        <dbReference type="EnsemblPlants" id="AUR62035493-RA:cds"/>
    </source>
</evidence>
<feature type="coiled-coil region" evidence="1">
    <location>
        <begin position="768"/>
        <end position="837"/>
    </location>
</feature>
<feature type="compositionally biased region" description="Polar residues" evidence="2">
    <location>
        <begin position="287"/>
        <end position="301"/>
    </location>
</feature>
<feature type="compositionally biased region" description="Polar residues" evidence="2">
    <location>
        <begin position="35"/>
        <end position="49"/>
    </location>
</feature>